<proteinExistence type="predicted"/>
<evidence type="ECO:0000313" key="2">
    <source>
        <dbReference type="WBParaSite" id="ES5_v2.g1091.t1"/>
    </source>
</evidence>
<sequence>MNVLKCSVGIGKDVPVQKENDPVSKAKTKAKKPEKEKVLIKEGKVFNANGQHLLHAAGHTKKLREMTIQNPL</sequence>
<dbReference type="Proteomes" id="UP000887579">
    <property type="component" value="Unplaced"/>
</dbReference>
<evidence type="ECO:0000313" key="1">
    <source>
        <dbReference type="Proteomes" id="UP000887579"/>
    </source>
</evidence>
<organism evidence="1 2">
    <name type="scientific">Panagrolaimus sp. ES5</name>
    <dbReference type="NCBI Taxonomy" id="591445"/>
    <lineage>
        <taxon>Eukaryota</taxon>
        <taxon>Metazoa</taxon>
        <taxon>Ecdysozoa</taxon>
        <taxon>Nematoda</taxon>
        <taxon>Chromadorea</taxon>
        <taxon>Rhabditida</taxon>
        <taxon>Tylenchina</taxon>
        <taxon>Panagrolaimomorpha</taxon>
        <taxon>Panagrolaimoidea</taxon>
        <taxon>Panagrolaimidae</taxon>
        <taxon>Panagrolaimus</taxon>
    </lineage>
</organism>
<accession>A0AC34F1R6</accession>
<reference evidence="2" key="1">
    <citation type="submission" date="2022-11" db="UniProtKB">
        <authorList>
            <consortium name="WormBaseParasite"/>
        </authorList>
    </citation>
    <scope>IDENTIFICATION</scope>
</reference>
<name>A0AC34F1R6_9BILA</name>
<protein>
    <submittedName>
        <fullName evidence="2">Uncharacterized protein</fullName>
    </submittedName>
</protein>
<dbReference type="WBParaSite" id="ES5_v2.g1091.t1">
    <property type="protein sequence ID" value="ES5_v2.g1091.t1"/>
    <property type="gene ID" value="ES5_v2.g1091"/>
</dbReference>